<protein>
    <submittedName>
        <fullName evidence="3">Pimeloyl-ACP methyl ester carboxylesterase</fullName>
    </submittedName>
</protein>
<name>A0A7W8J5F5_9BACT</name>
<dbReference type="GO" id="GO:0016020">
    <property type="term" value="C:membrane"/>
    <property type="evidence" value="ECO:0007669"/>
    <property type="project" value="TreeGrafter"/>
</dbReference>
<organism evidence="3 4">
    <name type="scientific">Tunturiibacter lichenicola</name>
    <dbReference type="NCBI Taxonomy" id="2051959"/>
    <lineage>
        <taxon>Bacteria</taxon>
        <taxon>Pseudomonadati</taxon>
        <taxon>Acidobacteriota</taxon>
        <taxon>Terriglobia</taxon>
        <taxon>Terriglobales</taxon>
        <taxon>Acidobacteriaceae</taxon>
        <taxon>Tunturiibacter</taxon>
    </lineage>
</organism>
<comment type="caution">
    <text evidence="3">The sequence shown here is derived from an EMBL/GenBank/DDBJ whole genome shotgun (WGS) entry which is preliminary data.</text>
</comment>
<dbReference type="InterPro" id="IPR029058">
    <property type="entry name" value="AB_hydrolase_fold"/>
</dbReference>
<sequence>MERQAAFELDTKGLPKQFLGKDTGTLALVVMPFLGGSWKEWEEVIGAFSPRVRCIGIDLPGFGDAAEVEGYSVAQMAEYVVARLRTLKLKRFLLVGHSMAGKVSLVVARLAKNDPELSGLAGLVLVASSPPSPEPMSDDKRAEMRANLGRPGNSYRKHAEKFIQENTAQTLPSHIFAHAVSDVLRMNCAAWNAWLDSGSKEDWSERVGELDLPALVIAGEVDPALGFEAQAKLVMPHLSNAQLKVLTGAAHLLPMERPQELAQLIADFADRIVPDFERRGQ</sequence>
<dbReference type="EMBL" id="JACHDZ010000001">
    <property type="protein sequence ID" value="MBB5342984.1"/>
    <property type="molecule type" value="Genomic_DNA"/>
</dbReference>
<dbReference type="PANTHER" id="PTHR43798">
    <property type="entry name" value="MONOACYLGLYCEROL LIPASE"/>
    <property type="match status" value="1"/>
</dbReference>
<gene>
    <name evidence="3" type="ORF">HDF10_000934</name>
</gene>
<proteinExistence type="predicted"/>
<dbReference type="InterPro" id="IPR000639">
    <property type="entry name" value="Epox_hydrolase-like"/>
</dbReference>
<dbReference type="AlphaFoldDB" id="A0A7W8J5F5"/>
<feature type="domain" description="AB hydrolase-1" evidence="2">
    <location>
        <begin position="36"/>
        <end position="263"/>
    </location>
</feature>
<accession>A0A7W8J5F5</accession>
<dbReference type="PRINTS" id="PR00412">
    <property type="entry name" value="EPOXHYDRLASE"/>
</dbReference>
<dbReference type="Gene3D" id="3.40.50.1820">
    <property type="entry name" value="alpha/beta hydrolase"/>
    <property type="match status" value="1"/>
</dbReference>
<reference evidence="3 4" key="1">
    <citation type="submission" date="2020-08" db="EMBL/GenBank/DDBJ databases">
        <title>Genomic Encyclopedia of Type Strains, Phase IV (KMG-V): Genome sequencing to study the core and pangenomes of soil and plant-associated prokaryotes.</title>
        <authorList>
            <person name="Whitman W."/>
        </authorList>
    </citation>
    <scope>NUCLEOTIDE SEQUENCE [LARGE SCALE GENOMIC DNA]</scope>
    <source>
        <strain evidence="3 4">M8US30</strain>
    </source>
</reference>
<dbReference type="SUPFAM" id="SSF53474">
    <property type="entry name" value="alpha/beta-Hydrolases"/>
    <property type="match status" value="1"/>
</dbReference>
<dbReference type="PRINTS" id="PR00111">
    <property type="entry name" value="ABHYDROLASE"/>
</dbReference>
<evidence type="ECO:0000313" key="3">
    <source>
        <dbReference type="EMBL" id="MBB5342984.1"/>
    </source>
</evidence>
<dbReference type="GO" id="GO:0016787">
    <property type="term" value="F:hydrolase activity"/>
    <property type="evidence" value="ECO:0007669"/>
    <property type="project" value="UniProtKB-KW"/>
</dbReference>
<evidence type="ECO:0000256" key="1">
    <source>
        <dbReference type="ARBA" id="ARBA00022801"/>
    </source>
</evidence>
<evidence type="ECO:0000259" key="2">
    <source>
        <dbReference type="Pfam" id="PF12697"/>
    </source>
</evidence>
<dbReference type="Pfam" id="PF12697">
    <property type="entry name" value="Abhydrolase_6"/>
    <property type="match status" value="1"/>
</dbReference>
<evidence type="ECO:0000313" key="4">
    <source>
        <dbReference type="Proteomes" id="UP000569092"/>
    </source>
</evidence>
<dbReference type="PANTHER" id="PTHR43798:SF31">
    <property type="entry name" value="AB HYDROLASE SUPERFAMILY PROTEIN YCLE"/>
    <property type="match status" value="1"/>
</dbReference>
<dbReference type="InterPro" id="IPR050266">
    <property type="entry name" value="AB_hydrolase_sf"/>
</dbReference>
<dbReference type="InterPro" id="IPR000073">
    <property type="entry name" value="AB_hydrolase_1"/>
</dbReference>
<keyword evidence="1" id="KW-0378">Hydrolase</keyword>
<dbReference type="Proteomes" id="UP000569092">
    <property type="component" value="Unassembled WGS sequence"/>
</dbReference>